<evidence type="ECO:0000256" key="5">
    <source>
        <dbReference type="ARBA" id="ARBA00022989"/>
    </source>
</evidence>
<dbReference type="GO" id="GO:0046872">
    <property type="term" value="F:metal ion binding"/>
    <property type="evidence" value="ECO:0007669"/>
    <property type="project" value="UniProtKB-KW"/>
</dbReference>
<name>A0AAE0BTE0_9CHLO</name>
<dbReference type="InterPro" id="IPR050584">
    <property type="entry name" value="Cholesterol_7-desaturase"/>
</dbReference>
<keyword evidence="7" id="KW-0408">Iron</keyword>
<feature type="transmembrane region" description="Helical" evidence="11">
    <location>
        <begin position="61"/>
        <end position="81"/>
    </location>
</feature>
<evidence type="ECO:0000313" key="14">
    <source>
        <dbReference type="Proteomes" id="UP001190700"/>
    </source>
</evidence>
<keyword evidence="8" id="KW-0411">Iron-sulfur</keyword>
<dbReference type="GO" id="GO:0005737">
    <property type="term" value="C:cytoplasm"/>
    <property type="evidence" value="ECO:0007669"/>
    <property type="project" value="TreeGrafter"/>
</dbReference>
<comment type="subcellular location">
    <subcellularLocation>
        <location evidence="1">Membrane</location>
    </subcellularLocation>
</comment>
<evidence type="ECO:0000256" key="4">
    <source>
        <dbReference type="ARBA" id="ARBA00022723"/>
    </source>
</evidence>
<evidence type="ECO:0000256" key="8">
    <source>
        <dbReference type="ARBA" id="ARBA00023014"/>
    </source>
</evidence>
<dbReference type="SUPFAM" id="SSF55961">
    <property type="entry name" value="Bet v1-like"/>
    <property type="match status" value="1"/>
</dbReference>
<dbReference type="Gene3D" id="3.90.380.10">
    <property type="entry name" value="Naphthalene 1,2-dioxygenase Alpha Subunit, Chain A, domain 1"/>
    <property type="match status" value="1"/>
</dbReference>
<proteinExistence type="predicted"/>
<evidence type="ECO:0000256" key="6">
    <source>
        <dbReference type="ARBA" id="ARBA00023002"/>
    </source>
</evidence>
<evidence type="ECO:0000256" key="2">
    <source>
        <dbReference type="ARBA" id="ARBA00022692"/>
    </source>
</evidence>
<keyword evidence="4" id="KW-0479">Metal-binding</keyword>
<keyword evidence="6" id="KW-0560">Oxidoreductase</keyword>
<dbReference type="InterPro" id="IPR036922">
    <property type="entry name" value="Rieske_2Fe-2S_sf"/>
</dbReference>
<dbReference type="AlphaFoldDB" id="A0AAE0BTE0"/>
<evidence type="ECO:0000256" key="11">
    <source>
        <dbReference type="SAM" id="Phobius"/>
    </source>
</evidence>
<feature type="transmembrane region" description="Helical" evidence="11">
    <location>
        <begin position="157"/>
        <end position="177"/>
    </location>
</feature>
<keyword evidence="14" id="KW-1185">Reference proteome</keyword>
<feature type="transmembrane region" description="Helical" evidence="11">
    <location>
        <begin position="124"/>
        <end position="145"/>
    </location>
</feature>
<dbReference type="GO" id="GO:0051537">
    <property type="term" value="F:2 iron, 2 sulfur cluster binding"/>
    <property type="evidence" value="ECO:0007669"/>
    <property type="project" value="UniProtKB-KW"/>
</dbReference>
<dbReference type="SUPFAM" id="SSF50022">
    <property type="entry name" value="ISP domain"/>
    <property type="match status" value="1"/>
</dbReference>
<evidence type="ECO:0000256" key="7">
    <source>
        <dbReference type="ARBA" id="ARBA00023004"/>
    </source>
</evidence>
<feature type="transmembrane region" description="Helical" evidence="11">
    <location>
        <begin position="93"/>
        <end position="112"/>
    </location>
</feature>
<organism evidence="13 14">
    <name type="scientific">Cymbomonas tetramitiformis</name>
    <dbReference type="NCBI Taxonomy" id="36881"/>
    <lineage>
        <taxon>Eukaryota</taxon>
        <taxon>Viridiplantae</taxon>
        <taxon>Chlorophyta</taxon>
        <taxon>Pyramimonadophyceae</taxon>
        <taxon>Pyramimonadales</taxon>
        <taxon>Pyramimonadaceae</taxon>
        <taxon>Cymbomonas</taxon>
    </lineage>
</organism>
<dbReference type="CDD" id="cd03469">
    <property type="entry name" value="Rieske_RO_Alpha_N"/>
    <property type="match status" value="1"/>
</dbReference>
<feature type="region of interest" description="Disordered" evidence="10">
    <location>
        <begin position="226"/>
        <end position="249"/>
    </location>
</feature>
<dbReference type="Pfam" id="PF10067">
    <property type="entry name" value="DUF2306"/>
    <property type="match status" value="1"/>
</dbReference>
<keyword evidence="5 11" id="KW-1133">Transmembrane helix</keyword>
<dbReference type="EMBL" id="LGRX02033169">
    <property type="protein sequence ID" value="KAK3242446.1"/>
    <property type="molecule type" value="Genomic_DNA"/>
</dbReference>
<dbReference type="InterPro" id="IPR018750">
    <property type="entry name" value="DUF2306_membrane"/>
</dbReference>
<dbReference type="PANTHER" id="PTHR21266">
    <property type="entry name" value="IRON-SULFUR DOMAIN CONTAINING PROTEIN"/>
    <property type="match status" value="1"/>
</dbReference>
<dbReference type="Proteomes" id="UP001190700">
    <property type="component" value="Unassembled WGS sequence"/>
</dbReference>
<dbReference type="PROSITE" id="PS51296">
    <property type="entry name" value="RIESKE"/>
    <property type="match status" value="1"/>
</dbReference>
<evidence type="ECO:0000259" key="12">
    <source>
        <dbReference type="PROSITE" id="PS51296"/>
    </source>
</evidence>
<reference evidence="13 14" key="1">
    <citation type="journal article" date="2015" name="Genome Biol. Evol.">
        <title>Comparative Genomics of a Bacterivorous Green Alga Reveals Evolutionary Causalities and Consequences of Phago-Mixotrophic Mode of Nutrition.</title>
        <authorList>
            <person name="Burns J.A."/>
            <person name="Paasch A."/>
            <person name="Narechania A."/>
            <person name="Kim E."/>
        </authorList>
    </citation>
    <scope>NUCLEOTIDE SEQUENCE [LARGE SCALE GENOMIC DNA]</scope>
    <source>
        <strain evidence="13 14">PLY_AMNH</strain>
    </source>
</reference>
<keyword evidence="9 11" id="KW-0472">Membrane</keyword>
<evidence type="ECO:0000313" key="13">
    <source>
        <dbReference type="EMBL" id="KAK3242446.1"/>
    </source>
</evidence>
<dbReference type="InterPro" id="IPR017941">
    <property type="entry name" value="Rieske_2Fe-2S"/>
</dbReference>
<dbReference type="Gene3D" id="2.102.10.10">
    <property type="entry name" value="Rieske [2Fe-2S] iron-sulphur domain"/>
    <property type="match status" value="1"/>
</dbReference>
<feature type="domain" description="Rieske" evidence="12">
    <location>
        <begin position="371"/>
        <end position="485"/>
    </location>
</feature>
<feature type="transmembrane region" description="Helical" evidence="11">
    <location>
        <begin position="12"/>
        <end position="30"/>
    </location>
</feature>
<protein>
    <recommendedName>
        <fullName evidence="12">Rieske domain-containing protein</fullName>
    </recommendedName>
</protein>
<dbReference type="PANTHER" id="PTHR21266:SF32">
    <property type="entry name" value="CHOLESTEROL 7-DESATURASE NVD"/>
    <property type="match status" value="1"/>
</dbReference>
<keyword evidence="3" id="KW-0001">2Fe-2S</keyword>
<dbReference type="GO" id="GO:0016491">
    <property type="term" value="F:oxidoreductase activity"/>
    <property type="evidence" value="ECO:0007669"/>
    <property type="project" value="UniProtKB-KW"/>
</dbReference>
<dbReference type="GO" id="GO:0016020">
    <property type="term" value="C:membrane"/>
    <property type="evidence" value="ECO:0007669"/>
    <property type="project" value="UniProtKB-SubCell"/>
</dbReference>
<dbReference type="Pfam" id="PF00355">
    <property type="entry name" value="Rieske"/>
    <property type="match status" value="1"/>
</dbReference>
<comment type="caution">
    <text evidence="13">The sequence shown here is derived from an EMBL/GenBank/DDBJ whole genome shotgun (WGS) entry which is preliminary data.</text>
</comment>
<feature type="transmembrane region" description="Helical" evidence="11">
    <location>
        <begin position="256"/>
        <end position="272"/>
    </location>
</feature>
<evidence type="ECO:0000256" key="10">
    <source>
        <dbReference type="SAM" id="MobiDB-lite"/>
    </source>
</evidence>
<evidence type="ECO:0000256" key="9">
    <source>
        <dbReference type="ARBA" id="ARBA00023136"/>
    </source>
</evidence>
<sequence>MNAKEASRRDLIIGVSTVLYFCYVVLGAVSKEIHEKMFMLVFDQEVYNTFFFPAFLEYHNIFRVHVLAAGVWLVTGALQFTQRKRGSLHRRAGYVYILASFVKGVTAGGLCVKSHSLGFARYPMLLSTVWDVISLMVAWRMILLGEIARHRKWMQRNFVVGFGSVVARILGAAWALVELLCTWTMPIPALASVERYRFMNDVVLLIGFVGGPIAFEVYLRQQPRPLKSGGQEEKASDASSADEEVKSRAAKGSSDTSVFIVMALLGVTAVWLKKEVASEDGTLPVDMQKLQELWRNSTTALISLAGDLPPQAPWVMLAAIVVSYFSWFQFSKVLKPTVEGNPYAAGTYRRRQLDQIRKNSKQFPPPFPNGWYRVCNSDDVARGEVIPVTMCGQELVVFRGKQDDKVGVLHAFCPHLGTHMGHGGWVRGNDLVCPYHHWSFTCEGMNTDIPYCSSLKAPRPEDRATPKRVNAKHYAVRERLGMVLIWMHAEVRLSPPRPSAWCSSGCMPRCVSPLAPRHGAHLDAADVGMVLIWMHAEGDPPSYEMDYLDELDAPDTEYRFVARAQFENFKMHIMEPSQNTADWYHFQTVHKWMGQSDSDNFKLLQMGHSIKCQYGTQGDKVDHEGKVIPDGLLILEEKVASLKLFGLIKFPDWFTSCLTSYIYISTPGIIKFVVQFPILGKWRGIMTLSPDEPFSQRMQYQAYASKGTFPWPLARILQYLIMRTVEQDRLVWEHKSHVAPRNLVAGDGPFAAFGKWWDQFYSENSATWGQSLEW</sequence>
<feature type="transmembrane region" description="Helical" evidence="11">
    <location>
        <begin position="197"/>
        <end position="219"/>
    </location>
</feature>
<keyword evidence="2 11" id="KW-0812">Transmembrane</keyword>
<accession>A0AAE0BTE0</accession>
<evidence type="ECO:0000256" key="1">
    <source>
        <dbReference type="ARBA" id="ARBA00004370"/>
    </source>
</evidence>
<evidence type="ECO:0000256" key="3">
    <source>
        <dbReference type="ARBA" id="ARBA00022714"/>
    </source>
</evidence>
<gene>
    <name evidence="13" type="ORF">CYMTET_47871</name>
</gene>